<dbReference type="SUPFAM" id="SSF56524">
    <property type="entry name" value="Oxidoreductase molybdopterin-binding domain"/>
    <property type="match status" value="1"/>
</dbReference>
<dbReference type="InterPro" id="IPR000572">
    <property type="entry name" value="OxRdtase_Mopterin-bd_dom"/>
</dbReference>
<accession>A0A381TKI1</accession>
<dbReference type="PANTHER" id="PTHR43032">
    <property type="entry name" value="PROTEIN-METHIONINE-SULFOXIDE REDUCTASE"/>
    <property type="match status" value="1"/>
</dbReference>
<reference evidence="2" key="1">
    <citation type="submission" date="2018-05" db="EMBL/GenBank/DDBJ databases">
        <authorList>
            <person name="Lanie J.A."/>
            <person name="Ng W.-L."/>
            <person name="Kazmierczak K.M."/>
            <person name="Andrzejewski T.M."/>
            <person name="Davidsen T.M."/>
            <person name="Wayne K.J."/>
            <person name="Tettelin H."/>
            <person name="Glass J.I."/>
            <person name="Rusch D."/>
            <person name="Podicherti R."/>
            <person name="Tsui H.-C.T."/>
            <person name="Winkler M.E."/>
        </authorList>
    </citation>
    <scope>NUCLEOTIDE SEQUENCE</scope>
</reference>
<evidence type="ECO:0000313" key="2">
    <source>
        <dbReference type="EMBL" id="SVA16580.1"/>
    </source>
</evidence>
<organism evidence="2">
    <name type="scientific">marine metagenome</name>
    <dbReference type="NCBI Taxonomy" id="408172"/>
    <lineage>
        <taxon>unclassified sequences</taxon>
        <taxon>metagenomes</taxon>
        <taxon>ecological metagenomes</taxon>
    </lineage>
</organism>
<evidence type="ECO:0000259" key="1">
    <source>
        <dbReference type="Pfam" id="PF00174"/>
    </source>
</evidence>
<proteinExistence type="predicted"/>
<dbReference type="NCBIfam" id="NF003767">
    <property type="entry name" value="PRK05363.1"/>
    <property type="match status" value="1"/>
</dbReference>
<dbReference type="Pfam" id="PF00174">
    <property type="entry name" value="Oxidored_molyb"/>
    <property type="match status" value="1"/>
</dbReference>
<name>A0A381TKI1_9ZZZZ</name>
<dbReference type="Gene3D" id="3.90.420.10">
    <property type="entry name" value="Oxidoreductase, molybdopterin-binding domain"/>
    <property type="match status" value="1"/>
</dbReference>
<dbReference type="InterPro" id="IPR036374">
    <property type="entry name" value="OxRdtase_Mopterin-bd_sf"/>
</dbReference>
<sequence>MLIRKPKGWEIPEREVTPEGVYLNRRELVRSMGFTAAGIGSLLATGSFAEASVQQRIRGVDEAVNYPDWPAVDKYPAKKSTIFTEELTGREITSENVTLAYNNFYEFRTDKANVWRQVERFETRPWEVEVGGLVSNPQTFDVDDLIRSMPLEERVYRFRCVEAWAATVPWTGFPFRALIERVQPQSEAKYIRMTTALRPQQMIGVEEQPWYPWPYQEGLTIEEAMNDLCLLATGVYGKPMPKQNGAPIRLITPWKYGFKQLKSIVSIEFTDEQPKTLWSTVTPLEYGFWANINPEVAHPRWSQATERVIPNNQRVPTRLFNGYAEWVADMYSDLEAEYGEWLYR</sequence>
<protein>
    <recommendedName>
        <fullName evidence="1">Oxidoreductase molybdopterin-binding domain-containing protein</fullName>
    </recommendedName>
</protein>
<feature type="domain" description="Oxidoreductase molybdopterin-binding" evidence="1">
    <location>
        <begin position="118"/>
        <end position="278"/>
    </location>
</feature>
<dbReference type="PANTHER" id="PTHR43032:SF3">
    <property type="entry name" value="PROTEIN-METHIONINE-SULFOXIDE REDUCTASE CATALYTIC SUBUNIT MSRP"/>
    <property type="match status" value="1"/>
</dbReference>
<dbReference type="AlphaFoldDB" id="A0A381TKI1"/>
<dbReference type="EMBL" id="UINC01004747">
    <property type="protein sequence ID" value="SVA16580.1"/>
    <property type="molecule type" value="Genomic_DNA"/>
</dbReference>
<gene>
    <name evidence="2" type="ORF">METZ01_LOCUS69434</name>
</gene>